<organism evidence="2 3">
    <name type="scientific">Malacoplasma iowae DK-CPA</name>
    <dbReference type="NCBI Taxonomy" id="1394179"/>
    <lineage>
        <taxon>Bacteria</taxon>
        <taxon>Bacillati</taxon>
        <taxon>Mycoplasmatota</taxon>
        <taxon>Mycoplasmoidales</taxon>
        <taxon>Mycoplasmoidaceae</taxon>
        <taxon>Malacoplasma</taxon>
    </lineage>
</organism>
<keyword evidence="3" id="KW-1185">Reference proteome</keyword>
<accession>A0A084U4L1</accession>
<dbReference type="EMBL" id="AWQU01000050">
    <property type="protein sequence ID" value="KFB07897.1"/>
    <property type="molecule type" value="Genomic_DNA"/>
</dbReference>
<reference evidence="2 3" key="1">
    <citation type="journal article" date="2014" name="PLoS ONE">
        <title>Reduction of Hydrogen Peroxide Accumulation and Toxicity by a Catalase from Mycoplasma iowae.</title>
        <authorList>
            <person name="Pritchard R.E."/>
            <person name="Prassinos A.J."/>
            <person name="Osborne J.D."/>
            <person name="Raviv Z."/>
            <person name="Balish M.F."/>
        </authorList>
    </citation>
    <scope>NUCLEOTIDE SEQUENCE [LARGE SCALE GENOMIC DNA]</scope>
    <source>
        <strain evidence="2 3">DK-CPA</strain>
    </source>
</reference>
<proteinExistence type="predicted"/>
<evidence type="ECO:0000256" key="1">
    <source>
        <dbReference type="SAM" id="MobiDB-lite"/>
    </source>
</evidence>
<comment type="caution">
    <text evidence="2">The sequence shown here is derived from an EMBL/GenBank/DDBJ whole genome shotgun (WGS) entry which is preliminary data.</text>
</comment>
<name>A0A084U4L1_MALIO</name>
<dbReference type="AlphaFoldDB" id="A0A084U4L1"/>
<protein>
    <submittedName>
        <fullName evidence="2">Uncharacterized protein</fullName>
    </submittedName>
</protein>
<feature type="compositionally biased region" description="Acidic residues" evidence="1">
    <location>
        <begin position="355"/>
        <end position="369"/>
    </location>
</feature>
<feature type="region of interest" description="Disordered" evidence="1">
    <location>
        <begin position="326"/>
        <end position="369"/>
    </location>
</feature>
<gene>
    <name evidence="2" type="ORF">P271_761</name>
</gene>
<feature type="compositionally biased region" description="Basic and acidic residues" evidence="1">
    <location>
        <begin position="326"/>
        <end position="354"/>
    </location>
</feature>
<dbReference type="RefSeq" id="WP_144240882.1">
    <property type="nucleotide sequence ID" value="NZ_AWQU01000050.1"/>
</dbReference>
<evidence type="ECO:0000313" key="3">
    <source>
        <dbReference type="Proteomes" id="UP000028523"/>
    </source>
</evidence>
<sequence length="369" mass="44264">MNNDLNFLDKKLDHTNAEGFKKTLKNKARHILEKINLLNQEYNATNYRHEKASIGKEIDFLEVQLKRIDDILIYELGDDDVALSMIDKQKKEIIELEFLIQNNHLPKSNYIRLFNKKMSFNTILNELTFKKLYSKSNTSYDQYPKNQRIDNSIPVERDVNFVEVERLIPVPTIQEKIVYKDRKPRVVEKIVEVEVPQFIENPNVVSSEPEVIEVEKLVNISGGETQKIVEVEVPVAHDVEKIVEVNQLIDVPYYQPVEPIYYDNYDNTEYYQEEPMYYDDQGFYEQDYSMYDNYDDYYQEEYEEEPYYEENQKPIVEVENRDVVYNLKEDKQEHEKETEKEVEKEIEKKPKVDDSDYFDDDDEFDEMFE</sequence>
<evidence type="ECO:0000313" key="2">
    <source>
        <dbReference type="EMBL" id="KFB07897.1"/>
    </source>
</evidence>
<dbReference type="Proteomes" id="UP000028523">
    <property type="component" value="Unassembled WGS sequence"/>
</dbReference>